<dbReference type="SMR" id="A0A2K5WIR6"/>
<dbReference type="VEuPathDB" id="HostDB:ENSMFAG00000037741"/>
<feature type="domain" description="Sulfotransferase" evidence="4">
    <location>
        <begin position="58"/>
        <end position="163"/>
    </location>
</feature>
<dbReference type="InterPro" id="IPR027417">
    <property type="entry name" value="P-loop_NTPase"/>
</dbReference>
<evidence type="ECO:0000313" key="5">
    <source>
        <dbReference type="Ensembl" id="ENSMFAP00000037019.2"/>
    </source>
</evidence>
<dbReference type="AlphaFoldDB" id="A0A2K5WIR6"/>
<proteinExistence type="inferred from homology"/>
<reference evidence="5 6" key="1">
    <citation type="submission" date="2013-03" db="EMBL/GenBank/DDBJ databases">
        <authorList>
            <person name="Warren W."/>
            <person name="Wilson R.K."/>
        </authorList>
    </citation>
    <scope>NUCLEOTIDE SEQUENCE</scope>
</reference>
<reference evidence="5" key="2">
    <citation type="submission" date="2025-08" db="UniProtKB">
        <authorList>
            <consortium name="Ensembl"/>
        </authorList>
    </citation>
    <scope>IDENTIFICATION</scope>
</reference>
<keyword evidence="2 3" id="KW-0808">Transferase</keyword>
<name>A0A2K5WIR6_MACFA</name>
<dbReference type="GO" id="GO:0008146">
    <property type="term" value="F:sulfotransferase activity"/>
    <property type="evidence" value="ECO:0007669"/>
    <property type="project" value="InterPro"/>
</dbReference>
<dbReference type="GeneID" id="102123884"/>
<evidence type="ECO:0000259" key="4">
    <source>
        <dbReference type="Pfam" id="PF00685"/>
    </source>
</evidence>
<dbReference type="Bgee" id="ENSMFAG00000037741">
    <property type="expression patterns" value="Expressed in frontal cortex and 4 other cell types or tissues"/>
</dbReference>
<dbReference type="PANTHER" id="PTHR11783">
    <property type="entry name" value="SULFOTRANSFERASE SULT"/>
    <property type="match status" value="1"/>
</dbReference>
<evidence type="ECO:0000256" key="2">
    <source>
        <dbReference type="ARBA" id="ARBA00022679"/>
    </source>
</evidence>
<protein>
    <recommendedName>
        <fullName evidence="3">Sulfotransferase</fullName>
        <ecNumber evidence="3">2.8.2.-</ecNumber>
    </recommendedName>
</protein>
<dbReference type="Ensembl" id="ENSMFAT00000011269.2">
    <property type="protein sequence ID" value="ENSMFAP00000037019.2"/>
    <property type="gene ID" value="ENSMFAG00000037741.2"/>
</dbReference>
<dbReference type="GeneTree" id="ENSGT00940000158662"/>
<evidence type="ECO:0000256" key="1">
    <source>
        <dbReference type="ARBA" id="ARBA00005771"/>
    </source>
</evidence>
<dbReference type="Gene3D" id="3.40.50.300">
    <property type="entry name" value="P-loop containing nucleotide triphosphate hydrolases"/>
    <property type="match status" value="2"/>
</dbReference>
<dbReference type="Proteomes" id="UP000233100">
    <property type="component" value="Chromosome 10"/>
</dbReference>
<organism evidence="5 6">
    <name type="scientific">Macaca fascicularis</name>
    <name type="common">Crab-eating macaque</name>
    <name type="synonym">Cynomolgus monkey</name>
    <dbReference type="NCBI Taxonomy" id="9541"/>
    <lineage>
        <taxon>Eukaryota</taxon>
        <taxon>Metazoa</taxon>
        <taxon>Chordata</taxon>
        <taxon>Craniata</taxon>
        <taxon>Vertebrata</taxon>
        <taxon>Euteleostomi</taxon>
        <taxon>Mammalia</taxon>
        <taxon>Eutheria</taxon>
        <taxon>Euarchontoglires</taxon>
        <taxon>Primates</taxon>
        <taxon>Haplorrhini</taxon>
        <taxon>Catarrhini</taxon>
        <taxon>Cercopithecidae</taxon>
        <taxon>Cercopithecinae</taxon>
        <taxon>Macaca</taxon>
    </lineage>
</organism>
<keyword evidence="6" id="KW-1185">Reference proteome</keyword>
<dbReference type="EC" id="2.8.2.-" evidence="3"/>
<sequence>MAESEAETPSTPGEFESKYFEFHGVRLPPFCRGKMEEIANFPVRPSDVWIVTYPKSVGYGSWFEHVQEFWEHRMDSNVLFLKYEDMHRDLVTMVEQLARFLGVSCDKTQLEALTEHCHQLVDQCCNAEALPVGRGRVGLWKDIFTVSMNEKFDLVYKQKMGKCDLTFDFYL</sequence>
<accession>A0A2K5WIR6</accession>
<dbReference type="SUPFAM" id="SSF52540">
    <property type="entry name" value="P-loop containing nucleoside triphosphate hydrolases"/>
    <property type="match status" value="2"/>
</dbReference>
<dbReference type="InterPro" id="IPR000863">
    <property type="entry name" value="Sulfotransferase_dom"/>
</dbReference>
<dbReference type="Pfam" id="PF00685">
    <property type="entry name" value="Sulfotransfer_1"/>
    <property type="match status" value="1"/>
</dbReference>
<evidence type="ECO:0000256" key="3">
    <source>
        <dbReference type="RuleBase" id="RU361155"/>
    </source>
</evidence>
<evidence type="ECO:0000313" key="6">
    <source>
        <dbReference type="Proteomes" id="UP000233100"/>
    </source>
</evidence>
<comment type="similarity">
    <text evidence="1 3">Belongs to the sulfotransferase 1 family.</text>
</comment>
<reference evidence="5" key="3">
    <citation type="submission" date="2025-09" db="UniProtKB">
        <authorList>
            <consortium name="Ensembl"/>
        </authorList>
    </citation>
    <scope>IDENTIFICATION</scope>
</reference>
<dbReference type="RefSeq" id="XP_073859681.1">
    <property type="nucleotide sequence ID" value="XM_074003580.1"/>
</dbReference>